<dbReference type="OrthoDB" id="9810080at2"/>
<dbReference type="PANTHER" id="PTHR44051:SF19">
    <property type="entry name" value="DISULFIDE-BOND OXIDOREDUCTASE YFCG"/>
    <property type="match status" value="1"/>
</dbReference>
<dbReference type="SFLD" id="SFLDG01150">
    <property type="entry name" value="Main.1:_Beta-like"/>
    <property type="match status" value="1"/>
</dbReference>
<dbReference type="STRING" id="580166.AUP43_12000"/>
<evidence type="ECO:0000256" key="1">
    <source>
        <dbReference type="ARBA" id="ARBA00007409"/>
    </source>
</evidence>
<dbReference type="InterPro" id="IPR004045">
    <property type="entry name" value="Glutathione_S-Trfase_N"/>
</dbReference>
<dbReference type="InterPro" id="IPR004046">
    <property type="entry name" value="GST_C"/>
</dbReference>
<dbReference type="Gene3D" id="1.20.1050.10">
    <property type="match status" value="1"/>
</dbReference>
<dbReference type="InterPro" id="IPR036249">
    <property type="entry name" value="Thioredoxin-like_sf"/>
</dbReference>
<gene>
    <name evidence="6" type="ORF">AUP43_12000</name>
</gene>
<feature type="domain" description="GST C-terminal" evidence="5">
    <location>
        <begin position="86"/>
        <end position="206"/>
    </location>
</feature>
<evidence type="ECO:0000259" key="4">
    <source>
        <dbReference type="PROSITE" id="PS50404"/>
    </source>
</evidence>
<protein>
    <submittedName>
        <fullName evidence="6">Glutathione S-transferase</fullName>
    </submittedName>
</protein>
<keyword evidence="2 6" id="KW-0808">Transferase</keyword>
<keyword evidence="7" id="KW-1185">Reference proteome</keyword>
<feature type="domain" description="GST N-terminal" evidence="4">
    <location>
        <begin position="1"/>
        <end position="81"/>
    </location>
</feature>
<dbReference type="PROSITE" id="PS50404">
    <property type="entry name" value="GST_NTER"/>
    <property type="match status" value="1"/>
</dbReference>
<dbReference type="InterPro" id="IPR040079">
    <property type="entry name" value="Glutathione_S-Trfase"/>
</dbReference>
<evidence type="ECO:0000259" key="5">
    <source>
        <dbReference type="PROSITE" id="PS50405"/>
    </source>
</evidence>
<sequence length="206" mass="23781">MLRLWGRSNSINVQKAMWCVAELGLRCERIDAGREFGRNKEEWFLKMNPNGLVPVIDDRGFILWESNAIVRYLAETYDQGGLCPDDPKLRGQAGQWMDWASFSLGGPMTTVFWQLIRTPDEQRDRAALDKAAESCRGFYALLDRHLQGRDYMLGERLTMADIPVGAFTHRWYALDVPHGDFPALRAWYEKLRQRDGFKAHVMLPLS</sequence>
<organism evidence="6 7">
    <name type="scientific">Oceanibaculum pacificum</name>
    <dbReference type="NCBI Taxonomy" id="580166"/>
    <lineage>
        <taxon>Bacteria</taxon>
        <taxon>Pseudomonadati</taxon>
        <taxon>Pseudomonadota</taxon>
        <taxon>Alphaproteobacteria</taxon>
        <taxon>Rhodospirillales</taxon>
        <taxon>Oceanibaculaceae</taxon>
        <taxon>Oceanibaculum</taxon>
    </lineage>
</organism>
<name>A0A154VUJ0_9PROT</name>
<evidence type="ECO:0000256" key="2">
    <source>
        <dbReference type="ARBA" id="ARBA00022679"/>
    </source>
</evidence>
<proteinExistence type="inferred from homology"/>
<comment type="caution">
    <text evidence="6">The sequence shown here is derived from an EMBL/GenBank/DDBJ whole genome shotgun (WGS) entry which is preliminary data.</text>
</comment>
<dbReference type="PROSITE" id="PS50405">
    <property type="entry name" value="GST_CTER"/>
    <property type="match status" value="1"/>
</dbReference>
<dbReference type="InterPro" id="IPR036282">
    <property type="entry name" value="Glutathione-S-Trfase_C_sf"/>
</dbReference>
<dbReference type="AlphaFoldDB" id="A0A154VUJ0"/>
<dbReference type="GO" id="GO:0016740">
    <property type="term" value="F:transferase activity"/>
    <property type="evidence" value="ECO:0007669"/>
    <property type="project" value="UniProtKB-KW"/>
</dbReference>
<dbReference type="FunFam" id="3.40.30.10:FF:000039">
    <property type="entry name" value="Glutathione S-transferase domain"/>
    <property type="match status" value="1"/>
</dbReference>
<dbReference type="CDD" id="cd03047">
    <property type="entry name" value="GST_N_2"/>
    <property type="match status" value="1"/>
</dbReference>
<dbReference type="PANTHER" id="PTHR44051">
    <property type="entry name" value="GLUTATHIONE S-TRANSFERASE-RELATED"/>
    <property type="match status" value="1"/>
</dbReference>
<dbReference type="EMBL" id="LPXN01000134">
    <property type="protein sequence ID" value="KZD04859.1"/>
    <property type="molecule type" value="Genomic_DNA"/>
</dbReference>
<dbReference type="Proteomes" id="UP000076400">
    <property type="component" value="Unassembled WGS sequence"/>
</dbReference>
<comment type="similarity">
    <text evidence="1 3">Belongs to the GST superfamily.</text>
</comment>
<dbReference type="Pfam" id="PF00043">
    <property type="entry name" value="GST_C"/>
    <property type="match status" value="1"/>
</dbReference>
<dbReference type="Gene3D" id="3.40.30.10">
    <property type="entry name" value="Glutaredoxin"/>
    <property type="match status" value="1"/>
</dbReference>
<dbReference type="SFLD" id="SFLDG00358">
    <property type="entry name" value="Main_(cytGST)"/>
    <property type="match status" value="1"/>
</dbReference>
<evidence type="ECO:0000256" key="3">
    <source>
        <dbReference type="RuleBase" id="RU003494"/>
    </source>
</evidence>
<dbReference type="SUPFAM" id="SSF47616">
    <property type="entry name" value="GST C-terminal domain-like"/>
    <property type="match status" value="1"/>
</dbReference>
<dbReference type="Pfam" id="PF02798">
    <property type="entry name" value="GST_N"/>
    <property type="match status" value="1"/>
</dbReference>
<evidence type="ECO:0000313" key="6">
    <source>
        <dbReference type="EMBL" id="KZD04859.1"/>
    </source>
</evidence>
<dbReference type="RefSeq" id="WP_067558328.1">
    <property type="nucleotide sequence ID" value="NZ_LPXN01000134.1"/>
</dbReference>
<reference evidence="6 7" key="1">
    <citation type="submission" date="2015-12" db="EMBL/GenBank/DDBJ databases">
        <title>Genome sequence of Oceanibaculum pacificum MCCC 1A02656.</title>
        <authorList>
            <person name="Lu L."/>
            <person name="Lai Q."/>
            <person name="Shao Z."/>
            <person name="Qian P."/>
        </authorList>
    </citation>
    <scope>NUCLEOTIDE SEQUENCE [LARGE SCALE GENOMIC DNA]</scope>
    <source>
        <strain evidence="6 7">MCCC 1A02656</strain>
    </source>
</reference>
<dbReference type="SUPFAM" id="SSF52833">
    <property type="entry name" value="Thioredoxin-like"/>
    <property type="match status" value="1"/>
</dbReference>
<evidence type="ECO:0000313" key="7">
    <source>
        <dbReference type="Proteomes" id="UP000076400"/>
    </source>
</evidence>
<dbReference type="InterPro" id="IPR010987">
    <property type="entry name" value="Glutathione-S-Trfase_C-like"/>
</dbReference>
<dbReference type="SFLD" id="SFLDS00019">
    <property type="entry name" value="Glutathione_Transferase_(cytos"/>
    <property type="match status" value="1"/>
</dbReference>
<accession>A0A154VUJ0</accession>